<feature type="transmembrane region" description="Helical" evidence="1">
    <location>
        <begin position="79"/>
        <end position="101"/>
    </location>
</feature>
<evidence type="ECO:0000313" key="2">
    <source>
        <dbReference type="EMBL" id="MBI3013581.1"/>
    </source>
</evidence>
<proteinExistence type="predicted"/>
<dbReference type="AlphaFoldDB" id="A0A932GLZ3"/>
<name>A0A932GLZ3_UNCTE</name>
<keyword evidence="1" id="KW-1133">Transmembrane helix</keyword>
<feature type="transmembrane region" description="Helical" evidence="1">
    <location>
        <begin position="55"/>
        <end position="73"/>
    </location>
</feature>
<accession>A0A932GLZ3</accession>
<dbReference type="Proteomes" id="UP000741360">
    <property type="component" value="Unassembled WGS sequence"/>
</dbReference>
<evidence type="ECO:0000313" key="3">
    <source>
        <dbReference type="Proteomes" id="UP000741360"/>
    </source>
</evidence>
<reference evidence="2" key="1">
    <citation type="submission" date="2020-07" db="EMBL/GenBank/DDBJ databases">
        <title>Huge and variable diversity of episymbiotic CPR bacteria and DPANN archaea in groundwater ecosystems.</title>
        <authorList>
            <person name="He C.Y."/>
            <person name="Keren R."/>
            <person name="Whittaker M."/>
            <person name="Farag I.F."/>
            <person name="Doudna J."/>
            <person name="Cate J.H.D."/>
            <person name="Banfield J.F."/>
        </authorList>
    </citation>
    <scope>NUCLEOTIDE SEQUENCE</scope>
    <source>
        <strain evidence="2">NC_groundwater_717_Ag_S-0.2um_59_8</strain>
    </source>
</reference>
<comment type="caution">
    <text evidence="2">The sequence shown here is derived from an EMBL/GenBank/DDBJ whole genome shotgun (WGS) entry which is preliminary data.</text>
</comment>
<keyword evidence="1" id="KW-0812">Transmembrane</keyword>
<gene>
    <name evidence="2" type="ORF">HYY65_00625</name>
</gene>
<dbReference type="EMBL" id="JACPSX010000008">
    <property type="protein sequence ID" value="MBI3013581.1"/>
    <property type="molecule type" value="Genomic_DNA"/>
</dbReference>
<protein>
    <submittedName>
        <fullName evidence="2">Uncharacterized protein</fullName>
    </submittedName>
</protein>
<organism evidence="2 3">
    <name type="scientific">Tectimicrobiota bacterium</name>
    <dbReference type="NCBI Taxonomy" id="2528274"/>
    <lineage>
        <taxon>Bacteria</taxon>
        <taxon>Pseudomonadati</taxon>
        <taxon>Nitrospinota/Tectimicrobiota group</taxon>
        <taxon>Candidatus Tectimicrobiota</taxon>
    </lineage>
</organism>
<evidence type="ECO:0000256" key="1">
    <source>
        <dbReference type="SAM" id="Phobius"/>
    </source>
</evidence>
<sequence length="114" mass="11828">MILSSLALILLLTASVAGFVASSGRGSLDLHTNLGFVAGIVSIGAHLLWGGGINFLATFFLITVLGTGLSGSIQENPSTLHPVLAVIGALIAILANIKNLYPAFRRRSRSRLSS</sequence>
<keyword evidence="1" id="KW-0472">Membrane</keyword>